<keyword evidence="2" id="KW-1185">Reference proteome</keyword>
<proteinExistence type="predicted"/>
<dbReference type="EMBL" id="CM042037">
    <property type="protein sequence ID" value="KAI3741167.1"/>
    <property type="molecule type" value="Genomic_DNA"/>
</dbReference>
<sequence>MVSCHVGAVREHRPTPCGCRKEGDESGKQLHFRAVVVGDKKGQIGVAKELLRPASPGTGVIAGGAVRIMLEMAGVENRKQQCA</sequence>
<dbReference type="Proteomes" id="UP001056120">
    <property type="component" value="Linkage Group LG20"/>
</dbReference>
<organism evidence="1 2">
    <name type="scientific">Smallanthus sonchifolius</name>
    <dbReference type="NCBI Taxonomy" id="185202"/>
    <lineage>
        <taxon>Eukaryota</taxon>
        <taxon>Viridiplantae</taxon>
        <taxon>Streptophyta</taxon>
        <taxon>Embryophyta</taxon>
        <taxon>Tracheophyta</taxon>
        <taxon>Spermatophyta</taxon>
        <taxon>Magnoliopsida</taxon>
        <taxon>eudicotyledons</taxon>
        <taxon>Gunneridae</taxon>
        <taxon>Pentapetalae</taxon>
        <taxon>asterids</taxon>
        <taxon>campanulids</taxon>
        <taxon>Asterales</taxon>
        <taxon>Asteraceae</taxon>
        <taxon>Asteroideae</taxon>
        <taxon>Heliantheae alliance</taxon>
        <taxon>Millerieae</taxon>
        <taxon>Smallanthus</taxon>
    </lineage>
</organism>
<reference evidence="2" key="1">
    <citation type="journal article" date="2022" name="Mol. Ecol. Resour.">
        <title>The genomes of chicory, endive, great burdock and yacon provide insights into Asteraceae palaeo-polyploidization history and plant inulin production.</title>
        <authorList>
            <person name="Fan W."/>
            <person name="Wang S."/>
            <person name="Wang H."/>
            <person name="Wang A."/>
            <person name="Jiang F."/>
            <person name="Liu H."/>
            <person name="Zhao H."/>
            <person name="Xu D."/>
            <person name="Zhang Y."/>
        </authorList>
    </citation>
    <scope>NUCLEOTIDE SEQUENCE [LARGE SCALE GENOMIC DNA]</scope>
    <source>
        <strain evidence="2">cv. Yunnan</strain>
    </source>
</reference>
<accession>A0ACB9D3M1</accession>
<name>A0ACB9D3M1_9ASTR</name>
<protein>
    <submittedName>
        <fullName evidence="1">Uncharacterized protein</fullName>
    </submittedName>
</protein>
<evidence type="ECO:0000313" key="1">
    <source>
        <dbReference type="EMBL" id="KAI3741167.1"/>
    </source>
</evidence>
<comment type="caution">
    <text evidence="1">The sequence shown here is derived from an EMBL/GenBank/DDBJ whole genome shotgun (WGS) entry which is preliminary data.</text>
</comment>
<reference evidence="1 2" key="2">
    <citation type="journal article" date="2022" name="Mol. Ecol. Resour.">
        <title>The genomes of chicory, endive, great burdock and yacon provide insights into Asteraceae paleo-polyploidization history and plant inulin production.</title>
        <authorList>
            <person name="Fan W."/>
            <person name="Wang S."/>
            <person name="Wang H."/>
            <person name="Wang A."/>
            <person name="Jiang F."/>
            <person name="Liu H."/>
            <person name="Zhao H."/>
            <person name="Xu D."/>
            <person name="Zhang Y."/>
        </authorList>
    </citation>
    <scope>NUCLEOTIDE SEQUENCE [LARGE SCALE GENOMIC DNA]</scope>
    <source>
        <strain evidence="2">cv. Yunnan</strain>
        <tissue evidence="1">Leaves</tissue>
    </source>
</reference>
<gene>
    <name evidence="1" type="ORF">L1987_58834</name>
</gene>
<evidence type="ECO:0000313" key="2">
    <source>
        <dbReference type="Proteomes" id="UP001056120"/>
    </source>
</evidence>